<keyword evidence="3" id="KW-1185">Reference proteome</keyword>
<proteinExistence type="predicted"/>
<reference evidence="2 3" key="1">
    <citation type="submission" date="2018-07" db="EMBL/GenBank/DDBJ databases">
        <title>Whole genome Sequencing of Pseudoxanthomonas gei KCTC 32298 (T).</title>
        <authorList>
            <person name="Kumar S."/>
            <person name="Bansal K."/>
            <person name="Kaur A."/>
            <person name="Patil P."/>
            <person name="Sharma S."/>
            <person name="Patil P.B."/>
        </authorList>
    </citation>
    <scope>NUCLEOTIDE SEQUENCE [LARGE SCALE GENOMIC DNA]</scope>
    <source>
        <strain evidence="2 3">KCTC 32298</strain>
    </source>
</reference>
<accession>A0ABX0AJ90</accession>
<organism evidence="2 3">
    <name type="scientific">Pseudoxanthomonas gei</name>
    <dbReference type="NCBI Taxonomy" id="1383030"/>
    <lineage>
        <taxon>Bacteria</taxon>
        <taxon>Pseudomonadati</taxon>
        <taxon>Pseudomonadota</taxon>
        <taxon>Gammaproteobacteria</taxon>
        <taxon>Lysobacterales</taxon>
        <taxon>Lysobacteraceae</taxon>
        <taxon>Pseudoxanthomonas</taxon>
    </lineage>
</organism>
<evidence type="ECO:0000313" key="3">
    <source>
        <dbReference type="Proteomes" id="UP001429354"/>
    </source>
</evidence>
<feature type="chain" id="PRO_5045696153" evidence="1">
    <location>
        <begin position="24"/>
        <end position="147"/>
    </location>
</feature>
<dbReference type="Proteomes" id="UP001429354">
    <property type="component" value="Unassembled WGS sequence"/>
</dbReference>
<evidence type="ECO:0000256" key="1">
    <source>
        <dbReference type="SAM" id="SignalP"/>
    </source>
</evidence>
<keyword evidence="1" id="KW-0732">Signal</keyword>
<protein>
    <submittedName>
        <fullName evidence="2">Uncharacterized protein</fullName>
    </submittedName>
</protein>
<name>A0ABX0AJ90_9GAMM</name>
<dbReference type="RefSeq" id="WP_162350922.1">
    <property type="nucleotide sequence ID" value="NZ_QOVG01000017.1"/>
</dbReference>
<evidence type="ECO:0000313" key="2">
    <source>
        <dbReference type="EMBL" id="NDK40261.1"/>
    </source>
</evidence>
<comment type="caution">
    <text evidence="2">The sequence shown here is derived from an EMBL/GenBank/DDBJ whole genome shotgun (WGS) entry which is preliminary data.</text>
</comment>
<dbReference type="EMBL" id="QOVG01000017">
    <property type="protein sequence ID" value="NDK40261.1"/>
    <property type="molecule type" value="Genomic_DNA"/>
</dbReference>
<sequence length="147" mass="16323">MKRTYASLLCLFLAIAAAAPALAQQKPYADGPVIVVSAIKVMDGQFENYMAYLHGTWRKVQDASKEAGLVTDYHVYSAQAHNPNEADLYLVVTYPNMAAFDGIDEKMDPIQAKVTKMNYKQADEASGKRTVMRTVLGSELLRELVFK</sequence>
<gene>
    <name evidence="2" type="ORF">DT603_15595</name>
</gene>
<feature type="signal peptide" evidence="1">
    <location>
        <begin position="1"/>
        <end position="23"/>
    </location>
</feature>